<evidence type="ECO:0000313" key="2">
    <source>
        <dbReference type="EMBL" id="QQR92438.1"/>
    </source>
</evidence>
<feature type="domain" description="GGDEF" evidence="1">
    <location>
        <begin position="141"/>
        <end position="278"/>
    </location>
</feature>
<dbReference type="GO" id="GO:0043709">
    <property type="term" value="P:cell adhesion involved in single-species biofilm formation"/>
    <property type="evidence" value="ECO:0007669"/>
    <property type="project" value="TreeGrafter"/>
</dbReference>
<dbReference type="Proteomes" id="UP000596004">
    <property type="component" value="Chromosome"/>
</dbReference>
<dbReference type="AlphaFoldDB" id="A0A7T9I1K4"/>
<name>A0A7T9I1K4_9ARCH</name>
<dbReference type="InterPro" id="IPR000160">
    <property type="entry name" value="GGDEF_dom"/>
</dbReference>
<accession>A0A7T9I1K4</accession>
<dbReference type="InterPro" id="IPR050469">
    <property type="entry name" value="Diguanylate_Cyclase"/>
</dbReference>
<dbReference type="SUPFAM" id="SSF55073">
    <property type="entry name" value="Nucleotide cyclase"/>
    <property type="match status" value="1"/>
</dbReference>
<dbReference type="PANTHER" id="PTHR45138">
    <property type="entry name" value="REGULATORY COMPONENTS OF SENSORY TRANSDUCTION SYSTEM"/>
    <property type="match status" value="1"/>
</dbReference>
<dbReference type="PROSITE" id="PS50887">
    <property type="entry name" value="GGDEF"/>
    <property type="match status" value="1"/>
</dbReference>
<gene>
    <name evidence="2" type="ORF">IPJ89_04780</name>
</gene>
<dbReference type="CDD" id="cd01949">
    <property type="entry name" value="GGDEF"/>
    <property type="match status" value="1"/>
</dbReference>
<dbReference type="PANTHER" id="PTHR45138:SF9">
    <property type="entry name" value="DIGUANYLATE CYCLASE DGCM-RELATED"/>
    <property type="match status" value="1"/>
</dbReference>
<dbReference type="InterPro" id="IPR043128">
    <property type="entry name" value="Rev_trsase/Diguanyl_cyclase"/>
</dbReference>
<dbReference type="EMBL" id="CP064981">
    <property type="protein sequence ID" value="QQR92438.1"/>
    <property type="molecule type" value="Genomic_DNA"/>
</dbReference>
<sequence>MAISKKPLTARVRVAAKGRGKKFGFVQTPLVAPIRRKVRANGKEYLTIAGSDVLTRGARRTAEASARMQRRLADAFKKGRLSKEEYLRLREKIESKANRLHDLIHRQTTRLAERDPMLSMLYNKAKFFSVLGEWIKERKGKPLTYIILDVDFFKKINDEHGHLAGDIALKFFAQAVNKVSKQFKGFAGRYGGEEITVAIPRDERHARTFALMLNRELVASFQREEVVRSTLKGKLFTFSAGAHQVKKGEDTRTLAEMADKKLYQAKKAGRDMVVYSIDMAKSNVTLAHSIRQHRVV</sequence>
<dbReference type="GO" id="GO:0052621">
    <property type="term" value="F:diguanylate cyclase activity"/>
    <property type="evidence" value="ECO:0007669"/>
    <property type="project" value="TreeGrafter"/>
</dbReference>
<proteinExistence type="predicted"/>
<organism evidence="2">
    <name type="scientific">Candidatus Iainarchaeum sp</name>
    <dbReference type="NCBI Taxonomy" id="3101447"/>
    <lineage>
        <taxon>Archaea</taxon>
        <taxon>Candidatus Iainarchaeota</taxon>
        <taxon>Candidatus Iainarchaeia</taxon>
        <taxon>Candidatus Iainarchaeales</taxon>
        <taxon>Candidatus Iainarchaeaceae</taxon>
        <taxon>Candidatus Iainarchaeum</taxon>
    </lineage>
</organism>
<dbReference type="Pfam" id="PF00990">
    <property type="entry name" value="GGDEF"/>
    <property type="match status" value="1"/>
</dbReference>
<dbReference type="Gene3D" id="3.30.70.270">
    <property type="match status" value="1"/>
</dbReference>
<dbReference type="GO" id="GO:0005886">
    <property type="term" value="C:plasma membrane"/>
    <property type="evidence" value="ECO:0007669"/>
    <property type="project" value="TreeGrafter"/>
</dbReference>
<dbReference type="SMART" id="SM00267">
    <property type="entry name" value="GGDEF"/>
    <property type="match status" value="1"/>
</dbReference>
<dbReference type="NCBIfam" id="TIGR00254">
    <property type="entry name" value="GGDEF"/>
    <property type="match status" value="1"/>
</dbReference>
<protein>
    <submittedName>
        <fullName evidence="2">GGDEF domain-containing protein</fullName>
    </submittedName>
</protein>
<evidence type="ECO:0000259" key="1">
    <source>
        <dbReference type="PROSITE" id="PS50887"/>
    </source>
</evidence>
<dbReference type="InterPro" id="IPR029787">
    <property type="entry name" value="Nucleotide_cyclase"/>
</dbReference>
<reference evidence="2" key="1">
    <citation type="submission" date="2020-11" db="EMBL/GenBank/DDBJ databases">
        <title>Connecting structure to function with the recovery of over 1000 high-quality activated sludge metagenome-assembled genomes encoding full-length rRNA genes using long-read sequencing.</title>
        <authorList>
            <person name="Singleton C.M."/>
            <person name="Petriglieri F."/>
            <person name="Kristensen J.M."/>
            <person name="Kirkegaard R.H."/>
            <person name="Michaelsen T.Y."/>
            <person name="Andersen M.H."/>
            <person name="Karst S.M."/>
            <person name="Dueholm M.S."/>
            <person name="Nielsen P.H."/>
            <person name="Albertsen M."/>
        </authorList>
    </citation>
    <scope>NUCLEOTIDE SEQUENCE</scope>
    <source>
        <strain evidence="2">Fred_18-Q3-R57-64_BAT3C.431</strain>
    </source>
</reference>